<dbReference type="Proteomes" id="UP000886501">
    <property type="component" value="Unassembled WGS sequence"/>
</dbReference>
<accession>A0ACB6ZIC8</accession>
<proteinExistence type="predicted"/>
<name>A0ACB6ZIC8_THEGA</name>
<keyword evidence="2" id="KW-1185">Reference proteome</keyword>
<reference evidence="1" key="1">
    <citation type="submission" date="2019-10" db="EMBL/GenBank/DDBJ databases">
        <authorList>
            <consortium name="DOE Joint Genome Institute"/>
            <person name="Kuo A."/>
            <person name="Miyauchi S."/>
            <person name="Kiss E."/>
            <person name="Drula E."/>
            <person name="Kohler A."/>
            <person name="Sanchez-Garcia M."/>
            <person name="Andreopoulos B."/>
            <person name="Barry K.W."/>
            <person name="Bonito G."/>
            <person name="Buee M."/>
            <person name="Carver A."/>
            <person name="Chen C."/>
            <person name="Cichocki N."/>
            <person name="Clum A."/>
            <person name="Culley D."/>
            <person name="Crous P.W."/>
            <person name="Fauchery L."/>
            <person name="Girlanda M."/>
            <person name="Hayes R."/>
            <person name="Keri Z."/>
            <person name="Labutti K."/>
            <person name="Lipzen A."/>
            <person name="Lombard V."/>
            <person name="Magnuson J."/>
            <person name="Maillard F."/>
            <person name="Morin E."/>
            <person name="Murat C."/>
            <person name="Nolan M."/>
            <person name="Ohm R."/>
            <person name="Pangilinan J."/>
            <person name="Pereira M."/>
            <person name="Perotto S."/>
            <person name="Peter M."/>
            <person name="Riley R."/>
            <person name="Sitrit Y."/>
            <person name="Stielow B."/>
            <person name="Szollosi G."/>
            <person name="Zifcakova L."/>
            <person name="Stursova M."/>
            <person name="Spatafora J.W."/>
            <person name="Tedersoo L."/>
            <person name="Vaario L.-M."/>
            <person name="Yamada A."/>
            <person name="Yan M."/>
            <person name="Wang P."/>
            <person name="Xu J."/>
            <person name="Bruns T."/>
            <person name="Baldrian P."/>
            <person name="Vilgalys R."/>
            <person name="Henrissat B."/>
            <person name="Grigoriev I.V."/>
            <person name="Hibbett D."/>
            <person name="Nagy L.G."/>
            <person name="Martin F.M."/>
        </authorList>
    </citation>
    <scope>NUCLEOTIDE SEQUENCE</scope>
    <source>
        <strain evidence="1">P2</strain>
    </source>
</reference>
<dbReference type="EMBL" id="MU117996">
    <property type="protein sequence ID" value="KAF9649540.1"/>
    <property type="molecule type" value="Genomic_DNA"/>
</dbReference>
<evidence type="ECO:0000313" key="1">
    <source>
        <dbReference type="EMBL" id="KAF9649540.1"/>
    </source>
</evidence>
<reference evidence="1" key="2">
    <citation type="journal article" date="2020" name="Nat. Commun.">
        <title>Large-scale genome sequencing of mycorrhizal fungi provides insights into the early evolution of symbiotic traits.</title>
        <authorList>
            <person name="Miyauchi S."/>
            <person name="Kiss E."/>
            <person name="Kuo A."/>
            <person name="Drula E."/>
            <person name="Kohler A."/>
            <person name="Sanchez-Garcia M."/>
            <person name="Morin E."/>
            <person name="Andreopoulos B."/>
            <person name="Barry K.W."/>
            <person name="Bonito G."/>
            <person name="Buee M."/>
            <person name="Carver A."/>
            <person name="Chen C."/>
            <person name="Cichocki N."/>
            <person name="Clum A."/>
            <person name="Culley D."/>
            <person name="Crous P.W."/>
            <person name="Fauchery L."/>
            <person name="Girlanda M."/>
            <person name="Hayes R.D."/>
            <person name="Keri Z."/>
            <person name="LaButti K."/>
            <person name="Lipzen A."/>
            <person name="Lombard V."/>
            <person name="Magnuson J."/>
            <person name="Maillard F."/>
            <person name="Murat C."/>
            <person name="Nolan M."/>
            <person name="Ohm R.A."/>
            <person name="Pangilinan J."/>
            <person name="Pereira M.F."/>
            <person name="Perotto S."/>
            <person name="Peter M."/>
            <person name="Pfister S."/>
            <person name="Riley R."/>
            <person name="Sitrit Y."/>
            <person name="Stielow J.B."/>
            <person name="Szollosi G."/>
            <person name="Zifcakova L."/>
            <person name="Stursova M."/>
            <person name="Spatafora J.W."/>
            <person name="Tedersoo L."/>
            <person name="Vaario L.M."/>
            <person name="Yamada A."/>
            <person name="Yan M."/>
            <person name="Wang P."/>
            <person name="Xu J."/>
            <person name="Bruns T."/>
            <person name="Baldrian P."/>
            <person name="Vilgalys R."/>
            <person name="Dunand C."/>
            <person name="Henrissat B."/>
            <person name="Grigoriev I.V."/>
            <person name="Hibbett D."/>
            <person name="Nagy L.G."/>
            <person name="Martin F.M."/>
        </authorList>
    </citation>
    <scope>NUCLEOTIDE SEQUENCE</scope>
    <source>
        <strain evidence="1">P2</strain>
    </source>
</reference>
<sequence length="388" mass="43668">MATTIEDALPQEIIPSAFEDAVVGESEEAKAARAVKQVEFYFADVNLPFDKFMWGLHSANDDHWVPLATITSFKRMLEFQMFGQDWIVSAICKLSTFLEVDGSGINVRRTTEVQEPKGHHGRSVYAKGFGAEVPGLQRKLETFFSKFGNVNAVRMRRIDKSKEFKGSIFVEFADFETVDKFLNADPRPTWEGKELLIMTKDAYCEMKIQEKGLRGKSAAARKDSIARHGFNAFREMAKKKGTSSPSIKTKKPDIKLEFMGSKIPVQVEDSIGSVNKEDVPFVRGATLKFEGDVGDASFNQIKDPLRVRFERVPYIRHNRGDSWGLLGFDKKLAEEDIQFVKDSCKIEGKIISWSIPPEDEEHEFQINRADFAASRAISISNSKSGRGG</sequence>
<comment type="caution">
    <text evidence="1">The sequence shown here is derived from an EMBL/GenBank/DDBJ whole genome shotgun (WGS) entry which is preliminary data.</text>
</comment>
<evidence type="ECO:0000313" key="2">
    <source>
        <dbReference type="Proteomes" id="UP000886501"/>
    </source>
</evidence>
<protein>
    <submittedName>
        <fullName evidence="1">Uncharacterized protein</fullName>
    </submittedName>
</protein>
<organism evidence="1 2">
    <name type="scientific">Thelephora ganbajun</name>
    <name type="common">Ganba fungus</name>
    <dbReference type="NCBI Taxonomy" id="370292"/>
    <lineage>
        <taxon>Eukaryota</taxon>
        <taxon>Fungi</taxon>
        <taxon>Dikarya</taxon>
        <taxon>Basidiomycota</taxon>
        <taxon>Agaricomycotina</taxon>
        <taxon>Agaricomycetes</taxon>
        <taxon>Thelephorales</taxon>
        <taxon>Thelephoraceae</taxon>
        <taxon>Thelephora</taxon>
    </lineage>
</organism>
<gene>
    <name evidence="1" type="ORF">BDM02DRAFT_3179669</name>
</gene>